<dbReference type="InParanoid" id="A0A6P7XXL9"/>
<evidence type="ECO:0000313" key="13">
    <source>
        <dbReference type="Proteomes" id="UP000515156"/>
    </source>
</evidence>
<dbReference type="Gene3D" id="2.80.10.50">
    <property type="match status" value="1"/>
</dbReference>
<dbReference type="Proteomes" id="UP000515156">
    <property type="component" value="Chromosome 4"/>
</dbReference>
<keyword evidence="7" id="KW-0202">Cytokine</keyword>
<comment type="subcellular location">
    <subcellularLocation>
        <location evidence="2">Cytoplasm</location>
        <location evidence="2">Cytosol</location>
    </subcellularLocation>
    <subcellularLocation>
        <location evidence="1">Lysosome</location>
    </subcellularLocation>
    <subcellularLocation>
        <location evidence="3">Secreted</location>
        <location evidence="3">Extracellular exosome</location>
    </subcellularLocation>
</comment>
<dbReference type="RefSeq" id="XP_030055460.1">
    <property type="nucleotide sequence ID" value="XM_030199600.1"/>
</dbReference>
<dbReference type="GO" id="GO:0010628">
    <property type="term" value="P:positive regulation of gene expression"/>
    <property type="evidence" value="ECO:0007669"/>
    <property type="project" value="TreeGrafter"/>
</dbReference>
<name>A0A6P7XXL9_9AMPH</name>
<keyword evidence="13" id="KW-1185">Reference proteome</keyword>
<dbReference type="InterPro" id="IPR000975">
    <property type="entry name" value="IL-1_fam"/>
</dbReference>
<sequence>MDSFHQKRMIHQMKGYQDLTWCPCSSKRVQSARIQRDVTYPMPPYMELRHTFTQRKLHARDMIEERHPDKGQTAGQTCQDSLSSSDSYCTIYDANKKNCIILNNDQDQLLMSTCNGTEPAKFIKIIKPTRDCKIQVALKIQGTNRFLSAGTTGLVVKEMTNLDNEENFFYQKPAGSVMQFESVACRGSYIGSQENGMVMLVDKDQCQKCTTEFILCCGEQSSHKQDQWTEQQRNQKK</sequence>
<evidence type="ECO:0000256" key="3">
    <source>
        <dbReference type="ARBA" id="ARBA00004550"/>
    </source>
</evidence>
<evidence type="ECO:0000256" key="4">
    <source>
        <dbReference type="ARBA" id="ARBA00010448"/>
    </source>
</evidence>
<evidence type="ECO:0000256" key="10">
    <source>
        <dbReference type="ARBA" id="ARBA00023198"/>
    </source>
</evidence>
<evidence type="ECO:0000256" key="2">
    <source>
        <dbReference type="ARBA" id="ARBA00004514"/>
    </source>
</evidence>
<reference evidence="14" key="1">
    <citation type="submission" date="2025-08" db="UniProtKB">
        <authorList>
            <consortium name="RefSeq"/>
        </authorList>
    </citation>
    <scope>IDENTIFICATION</scope>
</reference>
<dbReference type="GO" id="GO:0005615">
    <property type="term" value="C:extracellular space"/>
    <property type="evidence" value="ECO:0007669"/>
    <property type="project" value="UniProtKB-KW"/>
</dbReference>
<proteinExistence type="inferred from homology"/>
<dbReference type="GO" id="GO:0001660">
    <property type="term" value="P:fever generation"/>
    <property type="evidence" value="ECO:0007669"/>
    <property type="project" value="UniProtKB-KW"/>
</dbReference>
<evidence type="ECO:0000256" key="7">
    <source>
        <dbReference type="ARBA" id="ARBA00022514"/>
    </source>
</evidence>
<evidence type="ECO:0000256" key="12">
    <source>
        <dbReference type="ARBA" id="ARBA00023246"/>
    </source>
</evidence>
<evidence type="ECO:0000256" key="8">
    <source>
        <dbReference type="ARBA" id="ARBA00022525"/>
    </source>
</evidence>
<protein>
    <recommendedName>
        <fullName evidence="5">Interleukin-1 beta</fullName>
    </recommendedName>
</protein>
<dbReference type="GO" id="GO:0005764">
    <property type="term" value="C:lysosome"/>
    <property type="evidence" value="ECO:0007669"/>
    <property type="project" value="UniProtKB-SubCell"/>
</dbReference>
<dbReference type="GO" id="GO:0051781">
    <property type="term" value="P:positive regulation of cell division"/>
    <property type="evidence" value="ECO:0007669"/>
    <property type="project" value="UniProtKB-KW"/>
</dbReference>
<dbReference type="SMART" id="SM00125">
    <property type="entry name" value="IL1"/>
    <property type="match status" value="1"/>
</dbReference>
<dbReference type="GO" id="GO:0019221">
    <property type="term" value="P:cytokine-mediated signaling pathway"/>
    <property type="evidence" value="ECO:0007669"/>
    <property type="project" value="TreeGrafter"/>
</dbReference>
<keyword evidence="6" id="KW-0963">Cytoplasm</keyword>
<dbReference type="GO" id="GO:0006955">
    <property type="term" value="P:immune response"/>
    <property type="evidence" value="ECO:0007669"/>
    <property type="project" value="InterPro"/>
</dbReference>
<evidence type="ECO:0000256" key="1">
    <source>
        <dbReference type="ARBA" id="ARBA00004371"/>
    </source>
</evidence>
<gene>
    <name evidence="14" type="primary">LOC115468078</name>
</gene>
<dbReference type="KEGG" id="muo:115468078"/>
<dbReference type="PANTHER" id="PTHR10078:SF30">
    <property type="entry name" value="INTERLEUKIN-1 BETA"/>
    <property type="match status" value="1"/>
</dbReference>
<dbReference type="PANTHER" id="PTHR10078">
    <property type="entry name" value="INTERLEUKIN-1 FAMILY MEMBER"/>
    <property type="match status" value="1"/>
</dbReference>
<evidence type="ECO:0000256" key="6">
    <source>
        <dbReference type="ARBA" id="ARBA00022490"/>
    </source>
</evidence>
<evidence type="ECO:0000256" key="11">
    <source>
        <dbReference type="ARBA" id="ARBA00023228"/>
    </source>
</evidence>
<evidence type="ECO:0000256" key="5">
    <source>
        <dbReference type="ARBA" id="ARBA00014702"/>
    </source>
</evidence>
<dbReference type="GO" id="GO:0048246">
    <property type="term" value="P:macrophage chemotaxis"/>
    <property type="evidence" value="ECO:0007669"/>
    <property type="project" value="TreeGrafter"/>
</dbReference>
<dbReference type="GO" id="GO:0042119">
    <property type="term" value="P:neutrophil activation"/>
    <property type="evidence" value="ECO:0007669"/>
    <property type="project" value="TreeGrafter"/>
</dbReference>
<dbReference type="AlphaFoldDB" id="A0A6P7XXL9"/>
<keyword evidence="9" id="KW-0666">Pyrogen</keyword>
<dbReference type="SUPFAM" id="SSF50353">
    <property type="entry name" value="Cytokine"/>
    <property type="match status" value="1"/>
</dbReference>
<dbReference type="InterPro" id="IPR008996">
    <property type="entry name" value="IL1/FGF"/>
</dbReference>
<keyword evidence="11" id="KW-0458">Lysosome</keyword>
<evidence type="ECO:0000256" key="9">
    <source>
        <dbReference type="ARBA" id="ARBA00022620"/>
    </source>
</evidence>
<comment type="similarity">
    <text evidence="4">Belongs to the IL-1 family.</text>
</comment>
<dbReference type="GO" id="GO:1901222">
    <property type="term" value="P:regulation of non-canonical NF-kappaB signal transduction"/>
    <property type="evidence" value="ECO:0007669"/>
    <property type="project" value="TreeGrafter"/>
</dbReference>
<dbReference type="GeneID" id="115468078"/>
<keyword evidence="8" id="KW-0964">Secreted</keyword>
<dbReference type="GO" id="GO:0005125">
    <property type="term" value="F:cytokine activity"/>
    <property type="evidence" value="ECO:0007669"/>
    <property type="project" value="UniProtKB-KW"/>
</dbReference>
<keyword evidence="12" id="KW-0497">Mitogen</keyword>
<organism evidence="13 14">
    <name type="scientific">Microcaecilia unicolor</name>
    <dbReference type="NCBI Taxonomy" id="1415580"/>
    <lineage>
        <taxon>Eukaryota</taxon>
        <taxon>Metazoa</taxon>
        <taxon>Chordata</taxon>
        <taxon>Craniata</taxon>
        <taxon>Vertebrata</taxon>
        <taxon>Euteleostomi</taxon>
        <taxon>Amphibia</taxon>
        <taxon>Gymnophiona</taxon>
        <taxon>Siphonopidae</taxon>
        <taxon>Microcaecilia</taxon>
    </lineage>
</organism>
<dbReference type="GO" id="GO:0071222">
    <property type="term" value="P:cellular response to lipopolysaccharide"/>
    <property type="evidence" value="ECO:0007669"/>
    <property type="project" value="TreeGrafter"/>
</dbReference>
<evidence type="ECO:0000313" key="14">
    <source>
        <dbReference type="RefSeq" id="XP_030055460.1"/>
    </source>
</evidence>
<accession>A0A6P7XXL9</accession>
<dbReference type="GO" id="GO:0005829">
    <property type="term" value="C:cytosol"/>
    <property type="evidence" value="ECO:0007669"/>
    <property type="project" value="UniProtKB-SubCell"/>
</dbReference>
<keyword evidence="10" id="KW-0395">Inflammatory response</keyword>
<dbReference type="Pfam" id="PF00340">
    <property type="entry name" value="IL1"/>
    <property type="match status" value="1"/>
</dbReference>